<evidence type="ECO:0000313" key="2">
    <source>
        <dbReference type="EMBL" id="KAJ1647089.1"/>
    </source>
</evidence>
<name>A0A9W7XNW8_9FUNG</name>
<keyword evidence="3" id="KW-1185">Reference proteome</keyword>
<dbReference type="EMBL" id="JANBOH010000039">
    <property type="protein sequence ID" value="KAJ1647089.1"/>
    <property type="molecule type" value="Genomic_DNA"/>
</dbReference>
<protein>
    <submittedName>
        <fullName evidence="2">Uncharacterized protein</fullName>
    </submittedName>
</protein>
<feature type="region of interest" description="Disordered" evidence="1">
    <location>
        <begin position="104"/>
        <end position="172"/>
    </location>
</feature>
<comment type="caution">
    <text evidence="2">The sequence shown here is derived from an EMBL/GenBank/DDBJ whole genome shotgun (WGS) entry which is preliminary data.</text>
</comment>
<organism evidence="2 3">
    <name type="scientific">Coemansia asiatica</name>
    <dbReference type="NCBI Taxonomy" id="1052880"/>
    <lineage>
        <taxon>Eukaryota</taxon>
        <taxon>Fungi</taxon>
        <taxon>Fungi incertae sedis</taxon>
        <taxon>Zoopagomycota</taxon>
        <taxon>Kickxellomycotina</taxon>
        <taxon>Kickxellomycetes</taxon>
        <taxon>Kickxellales</taxon>
        <taxon>Kickxellaceae</taxon>
        <taxon>Coemansia</taxon>
    </lineage>
</organism>
<dbReference type="Proteomes" id="UP001145021">
    <property type="component" value="Unassembled WGS sequence"/>
</dbReference>
<evidence type="ECO:0000313" key="3">
    <source>
        <dbReference type="Proteomes" id="UP001145021"/>
    </source>
</evidence>
<evidence type="ECO:0000256" key="1">
    <source>
        <dbReference type="SAM" id="MobiDB-lite"/>
    </source>
</evidence>
<accession>A0A9W7XNW8</accession>
<dbReference type="AlphaFoldDB" id="A0A9W7XNW8"/>
<proteinExistence type="predicted"/>
<reference evidence="2" key="1">
    <citation type="submission" date="2022-07" db="EMBL/GenBank/DDBJ databases">
        <title>Phylogenomic reconstructions and comparative analyses of Kickxellomycotina fungi.</title>
        <authorList>
            <person name="Reynolds N.K."/>
            <person name="Stajich J.E."/>
            <person name="Barry K."/>
            <person name="Grigoriev I.V."/>
            <person name="Crous P."/>
            <person name="Smith M.E."/>
        </authorList>
    </citation>
    <scope>NUCLEOTIDE SEQUENCE</scope>
    <source>
        <strain evidence="2">NBRC 105413</strain>
    </source>
</reference>
<gene>
    <name evidence="2" type="ORF">LPJ64_001484</name>
</gene>
<sequence>MGWNCACSGGSGEKRVKHYEWPIEVAECHAALSICNSACAAKVNGNDRVSCFTSCTTSYPCNTIEAPFSSLRVQSVFDKPAGYMSPSDDKDIELTIGMKFGADTPGMDDAEKSLQKTNDPGKLPKIVPRSGDDDDSDGDSKSGKRRGAGANGRDRDFGGSYRKNVHPSGSDGARLVSAGVGKTCSTSAPTAAVVISGTLALLLDIVL</sequence>